<dbReference type="KEGG" id="psyt:DSAG12_01947"/>
<evidence type="ECO:0000313" key="8">
    <source>
        <dbReference type="EMBL" id="QEE16118.1"/>
    </source>
</evidence>
<organism evidence="8 9">
    <name type="scientific">Promethearchaeum syntrophicum</name>
    <dbReference type="NCBI Taxonomy" id="2594042"/>
    <lineage>
        <taxon>Archaea</taxon>
        <taxon>Promethearchaeati</taxon>
        <taxon>Promethearchaeota</taxon>
        <taxon>Promethearchaeia</taxon>
        <taxon>Promethearchaeales</taxon>
        <taxon>Promethearchaeaceae</taxon>
        <taxon>Promethearchaeum</taxon>
    </lineage>
</organism>
<proteinExistence type="inferred from homology"/>
<dbReference type="GO" id="GO:0016787">
    <property type="term" value="F:hydrolase activity"/>
    <property type="evidence" value="ECO:0007669"/>
    <property type="project" value="UniProtKB-KW"/>
</dbReference>
<dbReference type="InterPro" id="IPR050556">
    <property type="entry name" value="Type_II_TA_system_RNase"/>
</dbReference>
<comment type="cofactor">
    <cofactor evidence="1">
        <name>Mg(2+)</name>
        <dbReference type="ChEBI" id="CHEBI:18420"/>
    </cofactor>
</comment>
<keyword evidence="2" id="KW-0540">Nuclease</keyword>
<evidence type="ECO:0000256" key="4">
    <source>
        <dbReference type="ARBA" id="ARBA00022801"/>
    </source>
</evidence>
<dbReference type="Gene3D" id="3.40.50.1010">
    <property type="entry name" value="5'-nuclease"/>
    <property type="match status" value="1"/>
</dbReference>
<feature type="domain" description="PIN" evidence="7">
    <location>
        <begin position="8"/>
        <end position="137"/>
    </location>
</feature>
<gene>
    <name evidence="8" type="ORF">DSAG12_01947</name>
</gene>
<comment type="similarity">
    <text evidence="6">Belongs to the PINc/VapC protein family.</text>
</comment>
<keyword evidence="4" id="KW-0378">Hydrolase</keyword>
<dbReference type="SUPFAM" id="SSF88723">
    <property type="entry name" value="PIN domain-like"/>
    <property type="match status" value="1"/>
</dbReference>
<keyword evidence="5" id="KW-0460">Magnesium</keyword>
<dbReference type="Pfam" id="PF01850">
    <property type="entry name" value="PIN"/>
    <property type="match status" value="1"/>
</dbReference>
<dbReference type="CDD" id="cd09881">
    <property type="entry name" value="PIN_VapC4-5_FitB-like"/>
    <property type="match status" value="1"/>
</dbReference>
<evidence type="ECO:0000256" key="5">
    <source>
        <dbReference type="ARBA" id="ARBA00022842"/>
    </source>
</evidence>
<dbReference type="EMBL" id="CP042905">
    <property type="protein sequence ID" value="QEE16118.1"/>
    <property type="molecule type" value="Genomic_DNA"/>
</dbReference>
<name>A0A5B9DA27_9ARCH</name>
<dbReference type="GeneID" id="41329938"/>
<dbReference type="PANTHER" id="PTHR33653:SF1">
    <property type="entry name" value="RIBONUCLEASE VAPC2"/>
    <property type="match status" value="1"/>
</dbReference>
<dbReference type="GO" id="GO:0004518">
    <property type="term" value="F:nuclease activity"/>
    <property type="evidence" value="ECO:0007669"/>
    <property type="project" value="UniProtKB-KW"/>
</dbReference>
<evidence type="ECO:0000256" key="6">
    <source>
        <dbReference type="ARBA" id="ARBA00038093"/>
    </source>
</evidence>
<keyword evidence="9" id="KW-1185">Reference proteome</keyword>
<reference evidence="8 9" key="2">
    <citation type="journal article" date="2024" name="Int. J. Syst. Evol. Microbiol.">
        <title>Promethearchaeum syntrophicum gen. nov., sp. nov., an anaerobic, obligately syntrophic archaeon, the first isolate of the lineage 'Asgard' archaea, and proposal of the new archaeal phylum Promethearchaeota phyl. nov. and kingdom Promethearchaeati regn. nov.</title>
        <authorList>
            <person name="Imachi H."/>
            <person name="Nobu M.K."/>
            <person name="Kato S."/>
            <person name="Takaki Y."/>
            <person name="Miyazaki M."/>
            <person name="Miyata M."/>
            <person name="Ogawara M."/>
            <person name="Saito Y."/>
            <person name="Sakai S."/>
            <person name="Tahara Y.O."/>
            <person name="Takano Y."/>
            <person name="Tasumi E."/>
            <person name="Uematsu K."/>
            <person name="Yoshimura T."/>
            <person name="Itoh T."/>
            <person name="Ohkuma M."/>
            <person name="Takai K."/>
        </authorList>
    </citation>
    <scope>NUCLEOTIDE SEQUENCE [LARGE SCALE GENOMIC DNA]</scope>
    <source>
        <strain evidence="8 9">MK-D1</strain>
    </source>
</reference>
<evidence type="ECO:0000256" key="3">
    <source>
        <dbReference type="ARBA" id="ARBA00022723"/>
    </source>
</evidence>
<protein>
    <submittedName>
        <fullName evidence="8">Type II toxin-antitoxin system VapC family toxin</fullName>
    </submittedName>
</protein>
<sequence length="146" mass="16731">MVLQNVLFVDTDVLIGILHENIDSVDLSSIFSQYDQIATTSANVYELYFGFYQLEYSKQKVAQEKLKHERQALNNLVQNLKVYNMTSQTAIKSAEIYHQLVSQGKKIENFDCIIASIILKSSYRDLLTGNINHFKRIKGLNLLTLP</sequence>
<evidence type="ECO:0000256" key="1">
    <source>
        <dbReference type="ARBA" id="ARBA00001946"/>
    </source>
</evidence>
<dbReference type="AlphaFoldDB" id="A0A5B9DA27"/>
<evidence type="ECO:0000313" key="9">
    <source>
        <dbReference type="Proteomes" id="UP000321408"/>
    </source>
</evidence>
<evidence type="ECO:0000256" key="2">
    <source>
        <dbReference type="ARBA" id="ARBA00022722"/>
    </source>
</evidence>
<dbReference type="InterPro" id="IPR002716">
    <property type="entry name" value="PIN_dom"/>
</dbReference>
<evidence type="ECO:0000259" key="7">
    <source>
        <dbReference type="Pfam" id="PF01850"/>
    </source>
</evidence>
<reference evidence="8 9" key="1">
    <citation type="journal article" date="2020" name="Nature">
        <title>Isolation of an archaeon at the prokaryote-eukaryote interface.</title>
        <authorList>
            <person name="Imachi H."/>
            <person name="Nobu M.K."/>
            <person name="Nakahara N."/>
            <person name="Morono Y."/>
            <person name="Ogawara M."/>
            <person name="Takaki Y."/>
            <person name="Takano Y."/>
            <person name="Uematsu K."/>
            <person name="Ikuta T."/>
            <person name="Ito M."/>
            <person name="Matsui Y."/>
            <person name="Miyazaki M."/>
            <person name="Murata K."/>
            <person name="Saito Y."/>
            <person name="Sakai S."/>
            <person name="Song C."/>
            <person name="Tasumi E."/>
            <person name="Yamanaka Y."/>
            <person name="Yamaguchi T."/>
            <person name="Kamagata Y."/>
            <person name="Tamaki H."/>
            <person name="Takai K."/>
        </authorList>
    </citation>
    <scope>NUCLEOTIDE SEQUENCE [LARGE SCALE GENOMIC DNA]</scope>
    <source>
        <strain evidence="8 9">MK-D1</strain>
    </source>
</reference>
<dbReference type="InterPro" id="IPR029060">
    <property type="entry name" value="PIN-like_dom_sf"/>
</dbReference>
<dbReference type="Proteomes" id="UP000321408">
    <property type="component" value="Chromosome"/>
</dbReference>
<dbReference type="PANTHER" id="PTHR33653">
    <property type="entry name" value="RIBONUCLEASE VAPC2"/>
    <property type="match status" value="1"/>
</dbReference>
<dbReference type="GO" id="GO:0046872">
    <property type="term" value="F:metal ion binding"/>
    <property type="evidence" value="ECO:0007669"/>
    <property type="project" value="UniProtKB-KW"/>
</dbReference>
<dbReference type="RefSeq" id="WP_147663000.1">
    <property type="nucleotide sequence ID" value="NZ_CP042905.2"/>
</dbReference>
<keyword evidence="3" id="KW-0479">Metal-binding</keyword>
<accession>A0A5B9DA27</accession>